<sequence>MAVICISRELASYGEETAQELAKLNGYRIVDKEHIEAALTAIGIDANKQARYDEKNPGFWASLSQQRDEYLHFLTQAIYETALENNCIILGRGAHAILKGIPNLIGIRIGASKAVRVERVRKAQNIDSRHALQIIESSDHDRAGFHKYFFSVDWYNPSEYDMTLTTDRCNPVHAAAAIDAFRKAFVGEAQEKEAVAKLQDLLLGSKIVTEITYNRKIPIHFLEAAVERGVVVLHGVANTHAAVDSAVAAANLVPGVKQVESAIQLVQEFTVVP</sequence>
<protein>
    <submittedName>
        <fullName evidence="2">Transport-associated protein</fullName>
    </submittedName>
</protein>
<reference evidence="2" key="1">
    <citation type="submission" date="2017-02" db="EMBL/GenBank/DDBJ databases">
        <authorList>
            <person name="Regsiter A."/>
            <person name="William W."/>
        </authorList>
    </citation>
    <scope>NUCLEOTIDE SEQUENCE</scope>
    <source>
        <strain evidence="2">Bib</strain>
    </source>
</reference>
<dbReference type="EMBL" id="FWDM01000036">
    <property type="protein sequence ID" value="SLM15325.1"/>
    <property type="molecule type" value="Genomic_DNA"/>
</dbReference>
<dbReference type="InterPro" id="IPR007055">
    <property type="entry name" value="BON_dom"/>
</dbReference>
<evidence type="ECO:0000313" key="2">
    <source>
        <dbReference type="EMBL" id="SLM15325.1"/>
    </source>
</evidence>
<gene>
    <name evidence="2" type="ORF">SPIROBIBN47_410037</name>
</gene>
<evidence type="ECO:0000259" key="1">
    <source>
        <dbReference type="PROSITE" id="PS50914"/>
    </source>
</evidence>
<feature type="domain" description="BON" evidence="1">
    <location>
        <begin position="199"/>
        <end position="267"/>
    </location>
</feature>
<dbReference type="InterPro" id="IPR027417">
    <property type="entry name" value="P-loop_NTPase"/>
</dbReference>
<proteinExistence type="predicted"/>
<name>A0A3P3XL76_9SPIR</name>
<dbReference type="Pfam" id="PF13189">
    <property type="entry name" value="Cytidylate_kin2"/>
    <property type="match status" value="1"/>
</dbReference>
<dbReference type="Gene3D" id="3.30.1340.30">
    <property type="match status" value="1"/>
</dbReference>
<dbReference type="Pfam" id="PF04972">
    <property type="entry name" value="BON"/>
    <property type="match status" value="1"/>
</dbReference>
<accession>A0A3P3XL76</accession>
<dbReference type="Gene3D" id="3.40.50.300">
    <property type="entry name" value="P-loop containing nucleotide triphosphate hydrolases"/>
    <property type="match status" value="1"/>
</dbReference>
<dbReference type="PROSITE" id="PS50914">
    <property type="entry name" value="BON"/>
    <property type="match status" value="1"/>
</dbReference>
<dbReference type="AlphaFoldDB" id="A0A3P3XL76"/>
<organism evidence="2">
    <name type="scientific">uncultured spirochete</name>
    <dbReference type="NCBI Taxonomy" id="156406"/>
    <lineage>
        <taxon>Bacteria</taxon>
        <taxon>Pseudomonadati</taxon>
        <taxon>Spirochaetota</taxon>
        <taxon>Spirochaetia</taxon>
        <taxon>Spirochaetales</taxon>
        <taxon>environmental samples</taxon>
    </lineage>
</organism>